<proteinExistence type="predicted"/>
<evidence type="ECO:0000259" key="1">
    <source>
        <dbReference type="Pfam" id="PF04028"/>
    </source>
</evidence>
<dbReference type="EMBL" id="FQYT01000005">
    <property type="protein sequence ID" value="SHI67646.1"/>
    <property type="molecule type" value="Genomic_DNA"/>
</dbReference>
<keyword evidence="3" id="KW-1185">Reference proteome</keyword>
<dbReference type="STRING" id="1122934.SAMN02745691_00656"/>
<gene>
    <name evidence="2" type="ORF">SAMN02745691_00656</name>
</gene>
<accession>A0A1M6D325</accession>
<dbReference type="AlphaFoldDB" id="A0A1M6D325"/>
<sequence length="225" mass="26107">MFNDIFEKTAVTVMKKYIEFVYNTSNVRICGNKDIFKKNSEERVVALFWHGDSYCLYPALRGSDMYIITTKDRRGDYISDICSYFGYKTIKVPDASDGGQYIFKIGKTIAEGDVSNIAISADGPLGPYHVPKDFAIATAALTKRKLLPITIDVRRKIELKKRWDDFKIPLPFNEITIHLNEPIEVTREDRKEKFSTLKKNIRIIMETKRETVQDLIYLTKQQSKW</sequence>
<dbReference type="Pfam" id="PF04028">
    <property type="entry name" value="DUF374"/>
    <property type="match status" value="1"/>
</dbReference>
<dbReference type="InterPro" id="IPR007172">
    <property type="entry name" value="DUF374"/>
</dbReference>
<dbReference type="Proteomes" id="UP000184342">
    <property type="component" value="Unassembled WGS sequence"/>
</dbReference>
<name>A0A1M6D325_9FIRM</name>
<reference evidence="2 3" key="1">
    <citation type="submission" date="2016-11" db="EMBL/GenBank/DDBJ databases">
        <authorList>
            <person name="Jaros S."/>
            <person name="Januszkiewicz K."/>
            <person name="Wedrychowicz H."/>
        </authorList>
    </citation>
    <scope>NUCLEOTIDE SEQUENCE [LARGE SCALE GENOMIC DNA]</scope>
    <source>
        <strain evidence="2 3">DSM 15970</strain>
    </source>
</reference>
<feature type="domain" description="DUF374" evidence="1">
    <location>
        <begin position="61"/>
        <end position="127"/>
    </location>
</feature>
<evidence type="ECO:0000313" key="2">
    <source>
        <dbReference type="EMBL" id="SHI67646.1"/>
    </source>
</evidence>
<organism evidence="2 3">
    <name type="scientific">Parasporobacterium paucivorans DSM 15970</name>
    <dbReference type="NCBI Taxonomy" id="1122934"/>
    <lineage>
        <taxon>Bacteria</taxon>
        <taxon>Bacillati</taxon>
        <taxon>Bacillota</taxon>
        <taxon>Clostridia</taxon>
        <taxon>Lachnospirales</taxon>
        <taxon>Lachnospiraceae</taxon>
        <taxon>Parasporobacterium</taxon>
    </lineage>
</organism>
<dbReference type="RefSeq" id="WP_073992924.1">
    <property type="nucleotide sequence ID" value="NZ_FQYT01000005.1"/>
</dbReference>
<protein>
    <recommendedName>
        <fullName evidence="1">DUF374 domain-containing protein</fullName>
    </recommendedName>
</protein>
<evidence type="ECO:0000313" key="3">
    <source>
        <dbReference type="Proteomes" id="UP000184342"/>
    </source>
</evidence>